<dbReference type="Pfam" id="PF04083">
    <property type="entry name" value="Abhydro_lipase"/>
    <property type="match status" value="1"/>
</dbReference>
<reference evidence="10 11" key="1">
    <citation type="submission" date="2016-07" db="EMBL/GenBank/DDBJ databases">
        <title>Draft genome of the white-rot fungus Obba rivulosa 3A-2.</title>
        <authorList>
            <consortium name="DOE Joint Genome Institute"/>
            <person name="Miettinen O."/>
            <person name="Riley R."/>
            <person name="Acob R."/>
            <person name="Barry K."/>
            <person name="Cullen D."/>
            <person name="De Vries R."/>
            <person name="Hainaut M."/>
            <person name="Hatakka A."/>
            <person name="Henrissat B."/>
            <person name="Hilden K."/>
            <person name="Kuo R."/>
            <person name="Labutti K."/>
            <person name="Lipzen A."/>
            <person name="Makela M.R."/>
            <person name="Sandor L."/>
            <person name="Spatafora J.W."/>
            <person name="Grigoriev I.V."/>
            <person name="Hibbett D.S."/>
        </authorList>
    </citation>
    <scope>NUCLEOTIDE SEQUENCE [LARGE SCALE GENOMIC DNA]</scope>
    <source>
        <strain evidence="10 11">3A-2</strain>
    </source>
</reference>
<keyword evidence="2 8" id="KW-0812">Transmembrane</keyword>
<dbReference type="EMBL" id="KV722402">
    <property type="protein sequence ID" value="OCH90525.1"/>
    <property type="molecule type" value="Genomic_DNA"/>
</dbReference>
<sequence length="489" mass="54865">MARLPFLGRLHGREYTALLLGTIFIVLETVITFIIGFLPRSVIQWFYDRSRLVFHRFAGPPHPKSPDHRFADRIRRAQDFEKLCEIFGYAFEEHVVMTKDGYLLGLHRLPGRRGEGNTRAGGSTGKPVVYLHHGLLMNDEIWICLTDPRRSVAFALAELGFDVWLGNNRGNKYSKKSIHHNPNSSKFWDYSIDDFAWHDIPDSISYILDVTKEPSVSYVGFSQGSAQAFAALSIHPQLNAKINVFIALAPAMSPAGLSAPIVDGLMKASPTLLYLIFGRKAILSSASTWQSLLYPPVYNAVIAASLRWLFSWHSRNISQLQRLAAFSHLYSFASVKSVVHWFQIMRTGRFTMFDDDVQRVIRVRSGPIAKFAPSGVTNYAPARFPTRNIVAAIVLMYGDEDSLVDIEQMLHVLPAHTSVRRLRGYEHLDILWGENVDRDVIPNVIAALREHCVAPERLEGEKWLNGKGSPGLSPLSGASTPLDTISVVE</sequence>
<keyword evidence="3" id="KW-0378">Hydrolase</keyword>
<keyword evidence="5 8" id="KW-1133">Transmembrane helix</keyword>
<dbReference type="FunFam" id="3.40.50.1820:FF:000095">
    <property type="entry name" value="Triglyceride lipase-cholesterol esterase"/>
    <property type="match status" value="1"/>
</dbReference>
<evidence type="ECO:0000259" key="9">
    <source>
        <dbReference type="Pfam" id="PF04083"/>
    </source>
</evidence>
<name>A0A8E2B3A5_9APHY</name>
<evidence type="ECO:0000256" key="2">
    <source>
        <dbReference type="ARBA" id="ARBA00022692"/>
    </source>
</evidence>
<dbReference type="SUPFAM" id="SSF53474">
    <property type="entry name" value="alpha/beta-Hydrolases"/>
    <property type="match status" value="1"/>
</dbReference>
<dbReference type="GO" id="GO:0016042">
    <property type="term" value="P:lipid catabolic process"/>
    <property type="evidence" value="ECO:0007669"/>
    <property type="project" value="UniProtKB-KW"/>
</dbReference>
<keyword evidence="11" id="KW-1185">Reference proteome</keyword>
<evidence type="ECO:0000256" key="6">
    <source>
        <dbReference type="ARBA" id="ARBA00023098"/>
    </source>
</evidence>
<feature type="domain" description="Partial AB-hydrolase lipase" evidence="9">
    <location>
        <begin position="81"/>
        <end position="144"/>
    </location>
</feature>
<dbReference type="OrthoDB" id="9974421at2759"/>
<evidence type="ECO:0000256" key="7">
    <source>
        <dbReference type="ARBA" id="ARBA00023136"/>
    </source>
</evidence>
<dbReference type="InterPro" id="IPR029058">
    <property type="entry name" value="AB_hydrolase_fold"/>
</dbReference>
<keyword evidence="6" id="KW-0443">Lipid metabolism</keyword>
<dbReference type="Proteomes" id="UP000250043">
    <property type="component" value="Unassembled WGS sequence"/>
</dbReference>
<protein>
    <submittedName>
        <fullName evidence="10">Lipase</fullName>
    </submittedName>
</protein>
<feature type="transmembrane region" description="Helical" evidence="8">
    <location>
        <begin position="15"/>
        <end position="38"/>
    </location>
</feature>
<dbReference type="GO" id="GO:0016787">
    <property type="term" value="F:hydrolase activity"/>
    <property type="evidence" value="ECO:0007669"/>
    <property type="project" value="UniProtKB-KW"/>
</dbReference>
<dbReference type="AlphaFoldDB" id="A0A8E2B3A5"/>
<evidence type="ECO:0000313" key="10">
    <source>
        <dbReference type="EMBL" id="OCH90525.1"/>
    </source>
</evidence>
<keyword evidence="7 8" id="KW-0472">Membrane</keyword>
<evidence type="ECO:0000256" key="5">
    <source>
        <dbReference type="ARBA" id="ARBA00022989"/>
    </source>
</evidence>
<evidence type="ECO:0000256" key="1">
    <source>
        <dbReference type="ARBA" id="ARBA00004167"/>
    </source>
</evidence>
<accession>A0A8E2B3A5</accession>
<evidence type="ECO:0000256" key="3">
    <source>
        <dbReference type="ARBA" id="ARBA00022801"/>
    </source>
</evidence>
<dbReference type="Gene3D" id="3.40.50.1820">
    <property type="entry name" value="alpha/beta hydrolase"/>
    <property type="match status" value="1"/>
</dbReference>
<dbReference type="GO" id="GO:0016020">
    <property type="term" value="C:membrane"/>
    <property type="evidence" value="ECO:0007669"/>
    <property type="project" value="UniProtKB-SubCell"/>
</dbReference>
<evidence type="ECO:0000313" key="11">
    <source>
        <dbReference type="Proteomes" id="UP000250043"/>
    </source>
</evidence>
<organism evidence="10 11">
    <name type="scientific">Obba rivulosa</name>
    <dbReference type="NCBI Taxonomy" id="1052685"/>
    <lineage>
        <taxon>Eukaryota</taxon>
        <taxon>Fungi</taxon>
        <taxon>Dikarya</taxon>
        <taxon>Basidiomycota</taxon>
        <taxon>Agaricomycotina</taxon>
        <taxon>Agaricomycetes</taxon>
        <taxon>Polyporales</taxon>
        <taxon>Gelatoporiaceae</taxon>
        <taxon>Obba</taxon>
    </lineage>
</organism>
<comment type="subcellular location">
    <subcellularLocation>
        <location evidence="1">Membrane</location>
        <topology evidence="1">Single-pass membrane protein</topology>
    </subcellularLocation>
</comment>
<evidence type="ECO:0000256" key="4">
    <source>
        <dbReference type="ARBA" id="ARBA00022963"/>
    </source>
</evidence>
<keyword evidence="4" id="KW-0442">Lipid degradation</keyword>
<dbReference type="PANTHER" id="PTHR11005">
    <property type="entry name" value="LYSOSOMAL ACID LIPASE-RELATED"/>
    <property type="match status" value="1"/>
</dbReference>
<dbReference type="InterPro" id="IPR006693">
    <property type="entry name" value="AB_hydrolase_lipase"/>
</dbReference>
<proteinExistence type="predicted"/>
<evidence type="ECO:0000256" key="8">
    <source>
        <dbReference type="SAM" id="Phobius"/>
    </source>
</evidence>
<gene>
    <name evidence="10" type="ORF">OBBRIDRAFT_754800</name>
</gene>